<evidence type="ECO:0000313" key="3">
    <source>
        <dbReference type="Proteomes" id="UP000032309"/>
    </source>
</evidence>
<protein>
    <recommendedName>
        <fullName evidence="1">Predicted DNA-binding protein ribbon-helix-helix domain-containing protein</fullName>
    </recommendedName>
</protein>
<accession>A0ABQ0JZ36</accession>
<feature type="domain" description="Predicted DNA-binding protein ribbon-helix-helix" evidence="1">
    <location>
        <begin position="8"/>
        <end position="43"/>
    </location>
</feature>
<dbReference type="InterPro" id="IPR038733">
    <property type="entry name" value="Predicted_DNA_bind_prot_RHH"/>
</dbReference>
<reference evidence="3" key="1">
    <citation type="journal article" date="2015" name="Genome Announc.">
        <title>Draft Genome Sequence of an Anaerobic Ammonium-Oxidizing Bacterium, "Candidatus Brocadia sinica".</title>
        <authorList>
            <person name="Oshiki M."/>
            <person name="Shinyako-Hata K."/>
            <person name="Satoh H."/>
            <person name="Okabe S."/>
        </authorList>
    </citation>
    <scope>NUCLEOTIDE SEQUENCE [LARGE SCALE GENOMIC DNA]</scope>
    <source>
        <strain evidence="3">JPN1</strain>
    </source>
</reference>
<dbReference type="Proteomes" id="UP000032309">
    <property type="component" value="Unassembled WGS sequence"/>
</dbReference>
<dbReference type="EMBL" id="BAFN01000001">
    <property type="protein sequence ID" value="GAN33936.1"/>
    <property type="molecule type" value="Genomic_DNA"/>
</dbReference>
<evidence type="ECO:0000259" key="1">
    <source>
        <dbReference type="Pfam" id="PF12651"/>
    </source>
</evidence>
<name>A0ABQ0JZ36_9BACT</name>
<dbReference type="RefSeq" id="WP_082059191.1">
    <property type="nucleotide sequence ID" value="NZ_BAFN01000001.1"/>
</dbReference>
<evidence type="ECO:0000313" key="2">
    <source>
        <dbReference type="EMBL" id="GAN33936.1"/>
    </source>
</evidence>
<comment type="caution">
    <text evidence="2">The sequence shown here is derived from an EMBL/GenBank/DDBJ whole genome shotgun (WGS) entry which is preliminary data.</text>
</comment>
<gene>
    <name evidence="2" type="ORF">BROSI_A2471</name>
</gene>
<keyword evidence="3" id="KW-1185">Reference proteome</keyword>
<organism evidence="2 3">
    <name type="scientific">Candidatus Brocadia sinica JPN1</name>
    <dbReference type="NCBI Taxonomy" id="1197129"/>
    <lineage>
        <taxon>Bacteria</taxon>
        <taxon>Pseudomonadati</taxon>
        <taxon>Planctomycetota</taxon>
        <taxon>Candidatus Brocadiia</taxon>
        <taxon>Candidatus Brocadiales</taxon>
        <taxon>Candidatus Brocadiaceae</taxon>
        <taxon>Candidatus Brocadia</taxon>
    </lineage>
</organism>
<sequence>MEGIKFFNFAIPIETYKKLKARSNRTGKPISEMLREAIEIVLKTRNGNPTTTKG</sequence>
<dbReference type="Pfam" id="PF12651">
    <property type="entry name" value="RHH_3"/>
    <property type="match status" value="1"/>
</dbReference>
<proteinExistence type="predicted"/>